<keyword evidence="2" id="KW-1185">Reference proteome</keyword>
<dbReference type="AlphaFoldDB" id="A0A194RKJ8"/>
<sequence length="495" mass="57419">MIPFQSTFEQQSSLKIIELDDSNTTDSDEYANYDQKHAWCYVDKERLAKQNESKYKVNTKARAKRRMMNRVSPEIVNKTIDYLTYEENDLVEAENSNLSSDLYNEVTAKRIPNNPLNCFTIINNELADSDQTTSDNEEGMKIIECGDVVLEGDYKKRIFSNERNYNRNIDSKRTIWIYSFKNRNLLNEESENVSTEDSTSSSSFENNIDYKERIATPIPSFIPRLNFYVAATLPPVTEVTEPLHIATPHNIDKTETLVSKLEITSQSLEQTSKVLRTAVPSQNIINWMALSPRERRRKIKTNLTEHVIENECENNNIESNKHTENNVPLNIDRDLTYVIPKRNDVDDNEITSVKSKNQLDDNTIDEKGDHSKISQLKKPQILLKKISPNNITDTIEKLNGDEWIGVKNEYKDKGLHIDEKNIEEIEKPVNFIRCAGDRLLNKNMTLLKPVEWAEYLPITESMPSLHLSLPSDINDERKSWFKYIIKYFQCCKICK</sequence>
<proteinExistence type="predicted"/>
<organism evidence="1 2">
    <name type="scientific">Papilio machaon</name>
    <name type="common">Old World swallowtail butterfly</name>
    <dbReference type="NCBI Taxonomy" id="76193"/>
    <lineage>
        <taxon>Eukaryota</taxon>
        <taxon>Metazoa</taxon>
        <taxon>Ecdysozoa</taxon>
        <taxon>Arthropoda</taxon>
        <taxon>Hexapoda</taxon>
        <taxon>Insecta</taxon>
        <taxon>Pterygota</taxon>
        <taxon>Neoptera</taxon>
        <taxon>Endopterygota</taxon>
        <taxon>Lepidoptera</taxon>
        <taxon>Glossata</taxon>
        <taxon>Ditrysia</taxon>
        <taxon>Papilionoidea</taxon>
        <taxon>Papilionidae</taxon>
        <taxon>Papilioninae</taxon>
        <taxon>Papilio</taxon>
    </lineage>
</organism>
<dbReference type="Proteomes" id="UP000053240">
    <property type="component" value="Unassembled WGS sequence"/>
</dbReference>
<accession>A0A194RKJ8</accession>
<gene>
    <name evidence="1" type="ORF">RR48_08092</name>
</gene>
<evidence type="ECO:0000313" key="2">
    <source>
        <dbReference type="Proteomes" id="UP000053240"/>
    </source>
</evidence>
<dbReference type="InParanoid" id="A0A194RKJ8"/>
<reference evidence="1 2" key="1">
    <citation type="journal article" date="2015" name="Nat. Commun.">
        <title>Outbred genome sequencing and CRISPR/Cas9 gene editing in butterflies.</title>
        <authorList>
            <person name="Li X."/>
            <person name="Fan D."/>
            <person name="Zhang W."/>
            <person name="Liu G."/>
            <person name="Zhang L."/>
            <person name="Zhao L."/>
            <person name="Fang X."/>
            <person name="Chen L."/>
            <person name="Dong Y."/>
            <person name="Chen Y."/>
            <person name="Ding Y."/>
            <person name="Zhao R."/>
            <person name="Feng M."/>
            <person name="Zhu Y."/>
            <person name="Feng Y."/>
            <person name="Jiang X."/>
            <person name="Zhu D."/>
            <person name="Xiang H."/>
            <person name="Feng X."/>
            <person name="Li S."/>
            <person name="Wang J."/>
            <person name="Zhang G."/>
            <person name="Kronforst M.R."/>
            <person name="Wang W."/>
        </authorList>
    </citation>
    <scope>NUCLEOTIDE SEQUENCE [LARGE SCALE GENOMIC DNA]</scope>
    <source>
        <strain evidence="1">Ya'a_city_454_Pm</strain>
        <tissue evidence="1">Whole body</tissue>
    </source>
</reference>
<name>A0A194RKJ8_PAPMA</name>
<protein>
    <submittedName>
        <fullName evidence="1">Uncharacterized protein</fullName>
    </submittedName>
</protein>
<evidence type="ECO:0000313" key="1">
    <source>
        <dbReference type="EMBL" id="KPJ16501.1"/>
    </source>
</evidence>
<dbReference type="EMBL" id="KQ460211">
    <property type="protein sequence ID" value="KPJ16501.1"/>
    <property type="molecule type" value="Genomic_DNA"/>
</dbReference>